<dbReference type="AlphaFoldDB" id="A0A0D7BU10"/>
<dbReference type="Pfam" id="PF12766">
    <property type="entry name" value="Pyridox_oxase_2"/>
    <property type="match status" value="1"/>
</dbReference>
<dbReference type="EMBL" id="KN880434">
    <property type="protein sequence ID" value="KIY73705.1"/>
    <property type="molecule type" value="Genomic_DNA"/>
</dbReference>
<reference evidence="3 4" key="1">
    <citation type="journal article" date="2015" name="Fungal Genet. Biol.">
        <title>Evolution of novel wood decay mechanisms in Agaricales revealed by the genome sequences of Fistulina hepatica and Cylindrobasidium torrendii.</title>
        <authorList>
            <person name="Floudas D."/>
            <person name="Held B.W."/>
            <person name="Riley R."/>
            <person name="Nagy L.G."/>
            <person name="Koehler G."/>
            <person name="Ransdell A.S."/>
            <person name="Younus H."/>
            <person name="Chow J."/>
            <person name="Chiniquy J."/>
            <person name="Lipzen A."/>
            <person name="Tritt A."/>
            <person name="Sun H."/>
            <person name="Haridas S."/>
            <person name="LaButti K."/>
            <person name="Ohm R.A."/>
            <person name="Kues U."/>
            <person name="Blanchette R.A."/>
            <person name="Grigoriev I.V."/>
            <person name="Minto R.E."/>
            <person name="Hibbett D.S."/>
        </authorList>
    </citation>
    <scope>NUCLEOTIDE SEQUENCE [LARGE SCALE GENOMIC DNA]</scope>
    <source>
        <strain evidence="3 4">FP15055 ss-10</strain>
    </source>
</reference>
<organism evidence="3 4">
    <name type="scientific">Cylindrobasidium torrendii FP15055 ss-10</name>
    <dbReference type="NCBI Taxonomy" id="1314674"/>
    <lineage>
        <taxon>Eukaryota</taxon>
        <taxon>Fungi</taxon>
        <taxon>Dikarya</taxon>
        <taxon>Basidiomycota</taxon>
        <taxon>Agaricomycotina</taxon>
        <taxon>Agaricomycetes</taxon>
        <taxon>Agaricomycetidae</taxon>
        <taxon>Agaricales</taxon>
        <taxon>Marasmiineae</taxon>
        <taxon>Physalacriaceae</taxon>
        <taxon>Cylindrobasidium</taxon>
    </lineage>
</organism>
<dbReference type="STRING" id="1314674.A0A0D7BU10"/>
<dbReference type="GO" id="GO:0010181">
    <property type="term" value="F:FMN binding"/>
    <property type="evidence" value="ECO:0007669"/>
    <property type="project" value="InterPro"/>
</dbReference>
<protein>
    <recommendedName>
        <fullName evidence="2">Pyridoxamine 5'-phosphate oxidase Alr4036 family FMN-binding domain-containing protein</fullName>
    </recommendedName>
</protein>
<evidence type="ECO:0000256" key="1">
    <source>
        <dbReference type="SAM" id="MobiDB-lite"/>
    </source>
</evidence>
<feature type="region of interest" description="Disordered" evidence="1">
    <location>
        <begin position="140"/>
        <end position="160"/>
    </location>
</feature>
<sequence>MAAPRWKTALDNALKKHPDASVLQFGSLDRTSPVPHVRTLIFRGFETDSVKRTLLLMTTDIRTAKTVQIIANPAVQLAWWIPGTKEQYRISGQASLVPSPEDDLHKHFTHHLGKASNGFDWEAKRLEVFKSMSGHMKASWLRPPPGTPLSQWPGSPPESWPSKIEGPNDVGEFPDEEQKRLWAQSLRNFALVVVDPEEVDLVELEPIPNRRTRFWKAGGDWEDEALVP</sequence>
<dbReference type="InterPro" id="IPR024624">
    <property type="entry name" value="Pyridox_Oxase_Alr4036_FMN-bd"/>
</dbReference>
<dbReference type="Gene3D" id="2.30.110.10">
    <property type="entry name" value="Electron Transport, Fmn-binding Protein, Chain A"/>
    <property type="match status" value="1"/>
</dbReference>
<gene>
    <name evidence="3" type="ORF">CYLTODRAFT_439684</name>
</gene>
<accession>A0A0D7BU10</accession>
<evidence type="ECO:0000313" key="3">
    <source>
        <dbReference type="EMBL" id="KIY73705.1"/>
    </source>
</evidence>
<dbReference type="InterPro" id="IPR012349">
    <property type="entry name" value="Split_barrel_FMN-bd"/>
</dbReference>
<dbReference type="PANTHER" id="PTHR28243">
    <property type="entry name" value="AGL049CP"/>
    <property type="match status" value="1"/>
</dbReference>
<evidence type="ECO:0000259" key="2">
    <source>
        <dbReference type="Pfam" id="PF12766"/>
    </source>
</evidence>
<dbReference type="SUPFAM" id="SSF50475">
    <property type="entry name" value="FMN-binding split barrel"/>
    <property type="match status" value="1"/>
</dbReference>
<dbReference type="OrthoDB" id="434253at2759"/>
<feature type="domain" description="Pyridoxamine 5'-phosphate oxidase Alr4036 family FMN-binding" evidence="2">
    <location>
        <begin position="4"/>
        <end position="97"/>
    </location>
</feature>
<name>A0A0D7BU10_9AGAR</name>
<keyword evidence="4" id="KW-1185">Reference proteome</keyword>
<proteinExistence type="predicted"/>
<evidence type="ECO:0000313" key="4">
    <source>
        <dbReference type="Proteomes" id="UP000054007"/>
    </source>
</evidence>
<dbReference type="PANTHER" id="PTHR28243:SF1">
    <property type="entry name" value="PYRIDOXAMINE 5'-PHOSPHATE OXIDASE ALR4036 FAMILY FMN-BINDING DOMAIN-CONTAINING PROTEIN"/>
    <property type="match status" value="1"/>
</dbReference>
<dbReference type="Proteomes" id="UP000054007">
    <property type="component" value="Unassembled WGS sequence"/>
</dbReference>